<keyword evidence="2" id="KW-0012">Acyltransferase</keyword>
<dbReference type="Gene3D" id="3.40.630.30">
    <property type="match status" value="1"/>
</dbReference>
<feature type="region of interest" description="Disordered" evidence="3">
    <location>
        <begin position="1"/>
        <end position="26"/>
    </location>
</feature>
<accession>A0A844QB24</accession>
<keyword evidence="6" id="KW-1185">Reference proteome</keyword>
<protein>
    <submittedName>
        <fullName evidence="5">GNAT family N-acetyltransferase</fullName>
    </submittedName>
</protein>
<organism evidence="5 6">
    <name type="scientific">Nitratireductor arenosus</name>
    <dbReference type="NCBI Taxonomy" id="2682096"/>
    <lineage>
        <taxon>Bacteria</taxon>
        <taxon>Pseudomonadati</taxon>
        <taxon>Pseudomonadota</taxon>
        <taxon>Alphaproteobacteria</taxon>
        <taxon>Hyphomicrobiales</taxon>
        <taxon>Phyllobacteriaceae</taxon>
        <taxon>Nitratireductor</taxon>
    </lineage>
</organism>
<evidence type="ECO:0000256" key="2">
    <source>
        <dbReference type="ARBA" id="ARBA00023315"/>
    </source>
</evidence>
<dbReference type="InterPro" id="IPR016181">
    <property type="entry name" value="Acyl_CoA_acyltransferase"/>
</dbReference>
<evidence type="ECO:0000259" key="4">
    <source>
        <dbReference type="PROSITE" id="PS51186"/>
    </source>
</evidence>
<feature type="domain" description="N-acetyltransferase" evidence="4">
    <location>
        <begin position="25"/>
        <end position="172"/>
    </location>
</feature>
<reference evidence="5 6" key="1">
    <citation type="submission" date="2019-12" db="EMBL/GenBank/DDBJ databases">
        <title>Nitratireductor arenosus sp. nov., Isolated from sea sand, Jeju island, South Korea.</title>
        <authorList>
            <person name="Kim W."/>
        </authorList>
    </citation>
    <scope>NUCLEOTIDE SEQUENCE [LARGE SCALE GENOMIC DNA]</scope>
    <source>
        <strain evidence="5 6">CAU 1489</strain>
    </source>
</reference>
<dbReference type="SUPFAM" id="SSF55729">
    <property type="entry name" value="Acyl-CoA N-acyltransferases (Nat)"/>
    <property type="match status" value="1"/>
</dbReference>
<dbReference type="Proteomes" id="UP000463224">
    <property type="component" value="Unassembled WGS sequence"/>
</dbReference>
<gene>
    <name evidence="5" type="ORF">GN330_03975</name>
</gene>
<sequence>MAGTGDAARDGRARVRPVRGSASAVTLRPPRPGEVGLLTAVCLRSKAHWGYDRAFMEACRAELTLTEADLEMNRLQVALRDGAIVGVAEIALADDEADLEKLFVAPEAMGCGVGGMLFAWAVAACRQGGARRMIIEADPDAAAFYRRHGARDAGQSPSGSIPGRFLPRLVLDF</sequence>
<dbReference type="PROSITE" id="PS51186">
    <property type="entry name" value="GNAT"/>
    <property type="match status" value="1"/>
</dbReference>
<dbReference type="AlphaFoldDB" id="A0A844QB24"/>
<name>A0A844QB24_9HYPH</name>
<proteinExistence type="predicted"/>
<dbReference type="GO" id="GO:0016747">
    <property type="term" value="F:acyltransferase activity, transferring groups other than amino-acyl groups"/>
    <property type="evidence" value="ECO:0007669"/>
    <property type="project" value="InterPro"/>
</dbReference>
<evidence type="ECO:0000256" key="3">
    <source>
        <dbReference type="SAM" id="MobiDB-lite"/>
    </source>
</evidence>
<dbReference type="EMBL" id="WPHG01000001">
    <property type="protein sequence ID" value="MVA96402.1"/>
    <property type="molecule type" value="Genomic_DNA"/>
</dbReference>
<dbReference type="InterPro" id="IPR000182">
    <property type="entry name" value="GNAT_dom"/>
</dbReference>
<evidence type="ECO:0000313" key="6">
    <source>
        <dbReference type="Proteomes" id="UP000463224"/>
    </source>
</evidence>
<comment type="caution">
    <text evidence="5">The sequence shown here is derived from an EMBL/GenBank/DDBJ whole genome shotgun (WGS) entry which is preliminary data.</text>
</comment>
<dbReference type="PANTHER" id="PTHR43877">
    <property type="entry name" value="AMINOALKYLPHOSPHONATE N-ACETYLTRANSFERASE-RELATED-RELATED"/>
    <property type="match status" value="1"/>
</dbReference>
<dbReference type="InterPro" id="IPR050832">
    <property type="entry name" value="Bact_Acetyltransf"/>
</dbReference>
<evidence type="ECO:0000256" key="1">
    <source>
        <dbReference type="ARBA" id="ARBA00022679"/>
    </source>
</evidence>
<evidence type="ECO:0000313" key="5">
    <source>
        <dbReference type="EMBL" id="MVA96402.1"/>
    </source>
</evidence>
<dbReference type="CDD" id="cd04301">
    <property type="entry name" value="NAT_SF"/>
    <property type="match status" value="1"/>
</dbReference>
<keyword evidence="1 5" id="KW-0808">Transferase</keyword>
<dbReference type="Pfam" id="PF00583">
    <property type="entry name" value="Acetyltransf_1"/>
    <property type="match status" value="1"/>
</dbReference>